<dbReference type="Pfam" id="PF11716">
    <property type="entry name" value="MDMPI_N"/>
    <property type="match status" value="1"/>
</dbReference>
<comment type="caution">
    <text evidence="2">The sequence shown here is derived from an EMBL/GenBank/DDBJ whole genome shotgun (WGS) entry which is preliminary data.</text>
</comment>
<gene>
    <name evidence="2" type="ORF">GCM10009836_48560</name>
</gene>
<keyword evidence="3" id="KW-1185">Reference proteome</keyword>
<evidence type="ECO:0000313" key="3">
    <source>
        <dbReference type="Proteomes" id="UP001500449"/>
    </source>
</evidence>
<dbReference type="Gene3D" id="1.20.120.450">
    <property type="entry name" value="dinb family like domain"/>
    <property type="match status" value="1"/>
</dbReference>
<feature type="domain" description="Mycothiol-dependent maleylpyruvate isomerase metal-binding" evidence="1">
    <location>
        <begin position="27"/>
        <end position="172"/>
    </location>
</feature>
<dbReference type="InterPro" id="IPR017517">
    <property type="entry name" value="Maleyloyr_isom"/>
</dbReference>
<protein>
    <recommendedName>
        <fullName evidence="1">Mycothiol-dependent maleylpyruvate isomerase metal-binding domain-containing protein</fullName>
    </recommendedName>
</protein>
<proteinExistence type="predicted"/>
<evidence type="ECO:0000313" key="2">
    <source>
        <dbReference type="EMBL" id="GAA1862550.1"/>
    </source>
</evidence>
<sequence>MEIESVTRVDAVERIGHAEAMAVAAVENRRFAEQLAGFAAEDWAKPTDCALWDVKGVAAHVVGSAAGQASPREFVRQVVAGRPLRAEIGGAFWWDGMNELQVRERSALSPDALRAEWDVVSPKAIRSRTTLPRLVAGLPLLGLPAPVGRQPVGYLFDVGFTRDVWMHRIDLARATGRPAIHDAAHDGRIVADIVAEWALRHGEPCTLELSGPAGGTFTSGAGASGSGGEHVAMDAIEFCRVLAERAEGPGVLRHKLPL</sequence>
<organism evidence="2 3">
    <name type="scientific">Pseudonocardia ailaonensis</name>
    <dbReference type="NCBI Taxonomy" id="367279"/>
    <lineage>
        <taxon>Bacteria</taxon>
        <taxon>Bacillati</taxon>
        <taxon>Actinomycetota</taxon>
        <taxon>Actinomycetes</taxon>
        <taxon>Pseudonocardiales</taxon>
        <taxon>Pseudonocardiaceae</taxon>
        <taxon>Pseudonocardia</taxon>
    </lineage>
</organism>
<dbReference type="RefSeq" id="WP_344421342.1">
    <property type="nucleotide sequence ID" value="NZ_BAAAQK010000018.1"/>
</dbReference>
<accession>A0ABN2NC43</accession>
<name>A0ABN2NC43_9PSEU</name>
<evidence type="ECO:0000259" key="1">
    <source>
        <dbReference type="Pfam" id="PF11716"/>
    </source>
</evidence>
<dbReference type="Proteomes" id="UP001500449">
    <property type="component" value="Unassembled WGS sequence"/>
</dbReference>
<dbReference type="InterPro" id="IPR024344">
    <property type="entry name" value="MDMPI_metal-binding"/>
</dbReference>
<reference evidence="2 3" key="1">
    <citation type="journal article" date="2019" name="Int. J. Syst. Evol. Microbiol.">
        <title>The Global Catalogue of Microorganisms (GCM) 10K type strain sequencing project: providing services to taxonomists for standard genome sequencing and annotation.</title>
        <authorList>
            <consortium name="The Broad Institute Genomics Platform"/>
            <consortium name="The Broad Institute Genome Sequencing Center for Infectious Disease"/>
            <person name="Wu L."/>
            <person name="Ma J."/>
        </authorList>
    </citation>
    <scope>NUCLEOTIDE SEQUENCE [LARGE SCALE GENOMIC DNA]</scope>
    <source>
        <strain evidence="2 3">JCM 16009</strain>
    </source>
</reference>
<dbReference type="EMBL" id="BAAAQK010000018">
    <property type="protein sequence ID" value="GAA1862550.1"/>
    <property type="molecule type" value="Genomic_DNA"/>
</dbReference>
<dbReference type="SUPFAM" id="SSF109854">
    <property type="entry name" value="DinB/YfiT-like putative metalloenzymes"/>
    <property type="match status" value="1"/>
</dbReference>
<dbReference type="NCBIfam" id="TIGR03083">
    <property type="entry name" value="maleylpyruvate isomerase family mycothiol-dependent enzyme"/>
    <property type="match status" value="1"/>
</dbReference>
<dbReference type="InterPro" id="IPR034660">
    <property type="entry name" value="DinB/YfiT-like"/>
</dbReference>